<dbReference type="InterPro" id="IPR001844">
    <property type="entry name" value="Cpn60/GroEL"/>
</dbReference>
<dbReference type="EMBL" id="PP885733">
    <property type="protein sequence ID" value="XCN28335.1"/>
    <property type="molecule type" value="Genomic_DNA"/>
</dbReference>
<evidence type="ECO:0000256" key="1">
    <source>
        <dbReference type="ARBA" id="ARBA00006607"/>
    </source>
</evidence>
<dbReference type="SUPFAM" id="SSF48592">
    <property type="entry name" value="GroEL equatorial domain-like"/>
    <property type="match status" value="1"/>
</dbReference>
<dbReference type="GO" id="GO:0005524">
    <property type="term" value="F:ATP binding"/>
    <property type="evidence" value="ECO:0007669"/>
    <property type="project" value="UniProtKB-KW"/>
</dbReference>
<evidence type="ECO:0000256" key="4">
    <source>
        <dbReference type="ARBA" id="ARBA00022840"/>
    </source>
</evidence>
<dbReference type="InterPro" id="IPR027410">
    <property type="entry name" value="TCP-1-like_intermed_sf"/>
</dbReference>
<protein>
    <submittedName>
        <fullName evidence="6">GroEL-like chaperonin</fullName>
    </submittedName>
</protein>
<dbReference type="InterPro" id="IPR027413">
    <property type="entry name" value="GROEL-like_equatorial_sf"/>
</dbReference>
<reference evidence="6" key="1">
    <citation type="submission" date="2024-06" db="EMBL/GenBank/DDBJ databases">
        <authorList>
            <person name="Gannavaram S."/>
            <person name="Nemani S."/>
            <person name="Datta M."/>
            <person name="Picchiottino A."/>
            <person name="Mereddy A."/>
            <person name="Gannavaram N."/>
            <person name="Honeycutt C."/>
            <person name="Tran D."/>
            <person name="Choi K."/>
            <person name="Srinivasan K."/>
            <person name="Johnson A."/>
        </authorList>
    </citation>
    <scope>NUCLEOTIDE SEQUENCE</scope>
</reference>
<keyword evidence="3" id="KW-0547">Nucleotide-binding</keyword>
<keyword evidence="5" id="KW-0143">Chaperone</keyword>
<accession>A0AAU8KZN3</accession>
<dbReference type="Pfam" id="PF00118">
    <property type="entry name" value="Cpn60_TCP1"/>
    <property type="match status" value="1"/>
</dbReference>
<dbReference type="GO" id="GO:0140662">
    <property type="term" value="F:ATP-dependent protein folding chaperone"/>
    <property type="evidence" value="ECO:0007669"/>
    <property type="project" value="InterPro"/>
</dbReference>
<dbReference type="Gene3D" id="1.10.560.10">
    <property type="entry name" value="GroEL-like equatorial domain"/>
    <property type="match status" value="1"/>
</dbReference>
<dbReference type="Gene3D" id="3.30.260.10">
    <property type="entry name" value="TCP-1-like chaperonin intermediate domain"/>
    <property type="match status" value="1"/>
</dbReference>
<evidence type="ECO:0000313" key="6">
    <source>
        <dbReference type="EMBL" id="XCN28335.1"/>
    </source>
</evidence>
<dbReference type="GO" id="GO:0042026">
    <property type="term" value="P:protein refolding"/>
    <property type="evidence" value="ECO:0007669"/>
    <property type="project" value="InterPro"/>
</dbReference>
<keyword evidence="4" id="KW-0067">ATP-binding</keyword>
<dbReference type="Gene3D" id="3.50.7.10">
    <property type="entry name" value="GroEL"/>
    <property type="match status" value="1"/>
</dbReference>
<dbReference type="InterPro" id="IPR017998">
    <property type="entry name" value="Chaperone_TCP-1"/>
</dbReference>
<dbReference type="PANTHER" id="PTHR45633">
    <property type="entry name" value="60 KDA HEAT SHOCK PROTEIN, MITOCHONDRIAL"/>
    <property type="match status" value="1"/>
</dbReference>
<sequence length="525" mass="58334">MSMLTEISFTNSIGTREIIDAVMRDAYESVCSTMGPNGRYVVINQLNNPRVTKDGVSVAKALDFNEARKNLIAKIITEPSIKTDNEVGDGTTTTVFMTYKLYEAFKDLMTFRNLRWLDAKMKEVEEAVSSLITICDVNDERFRKMLMTSSNYEEEIVDKVLEVYREHKNPNIRLQRAPNLPGDEVKFTREVHFDGQFAHDLYVPQSGRLQIGANKVVGIIIDGNVQGFSNEEFSALGNAHPDKPVLIMARNFDPFAIAQINAENQKLKQSNPEAPVKFVPYKLNAAGSLGSQSVADLGKLLDIDPLFSLEAMQSDLLKVIDVDVMLATAGIFLTKDNDLVKHRAEPILERLDERYESFSITDRQQPVGRDVARRIARLRANNVTINVSGVTQSDAEERYYRYEDVMKAARTGLEFGVIPGIGYGYLMARQMLEGAKPAQSDEGLNQLHELLMQVLTSQYEHLTSNVYEGPGSVCFVDLVTGEESPVPANVYDNAAATLTALKGAWATAKTLGKVSNVMGKSNSAY</sequence>
<proteinExistence type="inferred from homology"/>
<name>A0AAU8KZN3_9CAUD</name>
<dbReference type="InterPro" id="IPR027409">
    <property type="entry name" value="GroEL-like_apical_dom_sf"/>
</dbReference>
<comment type="similarity">
    <text evidence="1">Belongs to the chaperonin (HSP60) family.</text>
</comment>
<comment type="similarity">
    <text evidence="2">Belongs to the TCP-1 chaperonin family.</text>
</comment>
<organism evidence="6">
    <name type="scientific">Pantoea phage Survivor</name>
    <dbReference type="NCBI Taxonomy" id="3232176"/>
    <lineage>
        <taxon>Viruses</taxon>
        <taxon>Duplodnaviria</taxon>
        <taxon>Heunggongvirae</taxon>
        <taxon>Uroviricota</taxon>
        <taxon>Caudoviricetes</taxon>
    </lineage>
</organism>
<dbReference type="PRINTS" id="PR00304">
    <property type="entry name" value="TCOMPLEXTCP1"/>
</dbReference>
<evidence type="ECO:0000256" key="3">
    <source>
        <dbReference type="ARBA" id="ARBA00022741"/>
    </source>
</evidence>
<evidence type="ECO:0000256" key="2">
    <source>
        <dbReference type="ARBA" id="ARBA00008020"/>
    </source>
</evidence>
<evidence type="ECO:0000256" key="5">
    <source>
        <dbReference type="ARBA" id="ARBA00023186"/>
    </source>
</evidence>
<dbReference type="InterPro" id="IPR002423">
    <property type="entry name" value="Cpn60/GroEL/TCP-1"/>
</dbReference>